<dbReference type="PANTHER" id="PTHR14196:SF15">
    <property type="entry name" value="OOCYTE ZINC FINGER PROTEIN XLCOF7.1-LIKE"/>
    <property type="match status" value="1"/>
</dbReference>
<dbReference type="SUPFAM" id="SSF57667">
    <property type="entry name" value="beta-beta-alpha zinc fingers"/>
    <property type="match status" value="4"/>
</dbReference>
<evidence type="ECO:0000256" key="10">
    <source>
        <dbReference type="ARBA" id="ARBA00023242"/>
    </source>
</evidence>
<dbReference type="GeneID" id="106154608"/>
<keyword evidence="3" id="KW-0479">Metal-binding</keyword>
<dbReference type="PROSITE" id="PS00028">
    <property type="entry name" value="ZINC_FINGER_C2H2_1"/>
    <property type="match status" value="6"/>
</dbReference>
<keyword evidence="9" id="KW-0804">Transcription</keyword>
<name>A0A1S3HHJ0_LINAN</name>
<feature type="domain" description="C2H2-type" evidence="13">
    <location>
        <begin position="321"/>
        <end position="348"/>
    </location>
</feature>
<evidence type="ECO:0000256" key="6">
    <source>
        <dbReference type="ARBA" id="ARBA00022833"/>
    </source>
</evidence>
<keyword evidence="4" id="KW-0677">Repeat</keyword>
<reference evidence="15" key="1">
    <citation type="submission" date="2025-08" db="UniProtKB">
        <authorList>
            <consortium name="RefSeq"/>
        </authorList>
    </citation>
    <scope>IDENTIFICATION</scope>
    <source>
        <tissue evidence="15">Gonads</tissue>
    </source>
</reference>
<evidence type="ECO:0000256" key="12">
    <source>
        <dbReference type="SAM" id="MobiDB-lite"/>
    </source>
</evidence>
<dbReference type="PANTHER" id="PTHR14196">
    <property type="entry name" value="ODD-SKIPPED - RELATED"/>
    <property type="match status" value="1"/>
</dbReference>
<dbReference type="PROSITE" id="PS50157">
    <property type="entry name" value="ZINC_FINGER_C2H2_2"/>
    <property type="match status" value="7"/>
</dbReference>
<evidence type="ECO:0000313" key="14">
    <source>
        <dbReference type="Proteomes" id="UP000085678"/>
    </source>
</evidence>
<feature type="domain" description="C2H2-type" evidence="13">
    <location>
        <begin position="432"/>
        <end position="459"/>
    </location>
</feature>
<evidence type="ECO:0000313" key="15">
    <source>
        <dbReference type="RefSeq" id="XP_013384459.1"/>
    </source>
</evidence>
<evidence type="ECO:0000256" key="3">
    <source>
        <dbReference type="ARBA" id="ARBA00022723"/>
    </source>
</evidence>
<dbReference type="InParanoid" id="A0A1S3HHJ0"/>
<keyword evidence="14" id="KW-1185">Reference proteome</keyword>
<dbReference type="Pfam" id="PF00096">
    <property type="entry name" value="zf-C2H2"/>
    <property type="match status" value="1"/>
</dbReference>
<feature type="compositionally biased region" description="Polar residues" evidence="12">
    <location>
        <begin position="173"/>
        <end position="184"/>
    </location>
</feature>
<feature type="compositionally biased region" description="Basic and acidic residues" evidence="12">
    <location>
        <begin position="224"/>
        <end position="236"/>
    </location>
</feature>
<dbReference type="GO" id="GO:0000977">
    <property type="term" value="F:RNA polymerase II transcription regulatory region sequence-specific DNA binding"/>
    <property type="evidence" value="ECO:0007669"/>
    <property type="project" value="TreeGrafter"/>
</dbReference>
<evidence type="ECO:0000256" key="1">
    <source>
        <dbReference type="ARBA" id="ARBA00004123"/>
    </source>
</evidence>
<keyword evidence="7" id="KW-0805">Transcription regulation</keyword>
<organism evidence="14 15">
    <name type="scientific">Lingula anatina</name>
    <name type="common">Brachiopod</name>
    <name type="synonym">Lingula unguis</name>
    <dbReference type="NCBI Taxonomy" id="7574"/>
    <lineage>
        <taxon>Eukaryota</taxon>
        <taxon>Metazoa</taxon>
        <taxon>Spiralia</taxon>
        <taxon>Lophotrochozoa</taxon>
        <taxon>Brachiopoda</taxon>
        <taxon>Linguliformea</taxon>
        <taxon>Lingulata</taxon>
        <taxon>Lingulida</taxon>
        <taxon>Linguloidea</taxon>
        <taxon>Lingulidae</taxon>
        <taxon>Lingula</taxon>
    </lineage>
</organism>
<proteinExistence type="inferred from homology"/>
<evidence type="ECO:0000256" key="9">
    <source>
        <dbReference type="ARBA" id="ARBA00023163"/>
    </source>
</evidence>
<feature type="compositionally biased region" description="Basic and acidic residues" evidence="12">
    <location>
        <begin position="158"/>
        <end position="168"/>
    </location>
</feature>
<dbReference type="Proteomes" id="UP000085678">
    <property type="component" value="Unplaced"/>
</dbReference>
<evidence type="ECO:0000256" key="2">
    <source>
        <dbReference type="ARBA" id="ARBA00006991"/>
    </source>
</evidence>
<evidence type="ECO:0000256" key="11">
    <source>
        <dbReference type="PROSITE-ProRule" id="PRU00042"/>
    </source>
</evidence>
<dbReference type="OrthoDB" id="8918594at2759"/>
<dbReference type="FunFam" id="3.30.160.60:FF:001157">
    <property type="entry name" value="Zinc finger protein 793"/>
    <property type="match status" value="1"/>
</dbReference>
<dbReference type="SMART" id="SM00355">
    <property type="entry name" value="ZnF_C2H2"/>
    <property type="match status" value="7"/>
</dbReference>
<dbReference type="KEGG" id="lak:106154608"/>
<evidence type="ECO:0000256" key="8">
    <source>
        <dbReference type="ARBA" id="ARBA00023125"/>
    </source>
</evidence>
<evidence type="ECO:0000256" key="4">
    <source>
        <dbReference type="ARBA" id="ARBA00022737"/>
    </source>
</evidence>
<dbReference type="FunFam" id="3.30.160.60:FF:000110">
    <property type="entry name" value="Zinc finger protein-like"/>
    <property type="match status" value="1"/>
</dbReference>
<feature type="compositionally biased region" description="Polar residues" evidence="12">
    <location>
        <begin position="200"/>
        <end position="219"/>
    </location>
</feature>
<sequence length="515" mass="59285">MLSRGKSILVRPQDVCGGSNCINIGKQIERWKTLKEQMNLVTNEGLAKYLLDTHNLHTQLCADLQGDPLLPSGDEEEDKTLELDTRGQQMSCGISIDQDIATTKGQKSSDHLANQDTSETIYMYVRIFELEGRSDEERASIQGQNALGQDDPTDCDASDTRCQHKSNEEDPTNDNTSVTRCQHNSGEEDSTSEDIADTRGQPTTDQDNTNNVKVINSRPQLPHCEQHEDKTAKDVKRIIRDTRKRSMKTGSQNNDGQNKPNNCKEKTSICCQTCGKTCKSSPWFRDLQEVYQCKKCKRTNKKQNIDIDKDSSCKPRPNRVFICQHCGKEFSRLNRCVTHEKIHRGERPYTCFCGKGFPNSSKLKMHEMIHVSEKPFKCQFCCKAFTKKFACVQHERVHTGEKPYKCKFCEKTFAQLPTCNRHEKIHTGEQPYKCVFCGKAFIEKSHCKNHERIHRGDKVFHCQFCEKSFIEKRTMVIHERLHTGEKPYKCNYCEVLFARRDALNRHERVHLEDNT</sequence>
<evidence type="ECO:0000256" key="7">
    <source>
        <dbReference type="ARBA" id="ARBA00023015"/>
    </source>
</evidence>
<keyword evidence="5 11" id="KW-0863">Zinc-finger</keyword>
<comment type="similarity">
    <text evidence="2">Belongs to the krueppel C2H2-type zinc-finger protein family.</text>
</comment>
<dbReference type="FunFam" id="3.30.160.60:FF:000345">
    <property type="entry name" value="Zinc finger protein Gfi-1"/>
    <property type="match status" value="1"/>
</dbReference>
<dbReference type="GO" id="GO:0005634">
    <property type="term" value="C:nucleus"/>
    <property type="evidence" value="ECO:0007669"/>
    <property type="project" value="UniProtKB-SubCell"/>
</dbReference>
<feature type="region of interest" description="Disordered" evidence="12">
    <location>
        <begin position="135"/>
        <end position="236"/>
    </location>
</feature>
<dbReference type="InterPro" id="IPR036236">
    <property type="entry name" value="Znf_C2H2_sf"/>
</dbReference>
<keyword evidence="10" id="KW-0539">Nucleus</keyword>
<comment type="subcellular location">
    <subcellularLocation>
        <location evidence="1">Nucleus</location>
    </subcellularLocation>
</comment>
<feature type="domain" description="C2H2-type" evidence="13">
    <location>
        <begin position="460"/>
        <end position="487"/>
    </location>
</feature>
<keyword evidence="8" id="KW-0238">DNA-binding</keyword>
<dbReference type="FunFam" id="3.30.160.60:FF:001480">
    <property type="entry name" value="Si:cabz01071911.3"/>
    <property type="match status" value="1"/>
</dbReference>
<dbReference type="RefSeq" id="XP_013384459.1">
    <property type="nucleotide sequence ID" value="XM_013529005.1"/>
</dbReference>
<evidence type="ECO:0000256" key="5">
    <source>
        <dbReference type="ARBA" id="ARBA00022771"/>
    </source>
</evidence>
<feature type="domain" description="C2H2-type" evidence="13">
    <location>
        <begin position="404"/>
        <end position="431"/>
    </location>
</feature>
<feature type="domain" description="C2H2-type" evidence="13">
    <location>
        <begin position="376"/>
        <end position="403"/>
    </location>
</feature>
<feature type="domain" description="C2H2-type" evidence="13">
    <location>
        <begin position="488"/>
        <end position="515"/>
    </location>
</feature>
<dbReference type="AlphaFoldDB" id="A0A1S3HHJ0"/>
<gene>
    <name evidence="15" type="primary">LOC106154608</name>
</gene>
<accession>A0A1S3HHJ0</accession>
<dbReference type="FunFam" id="3.30.160.60:FF:002343">
    <property type="entry name" value="Zinc finger protein 33A"/>
    <property type="match status" value="1"/>
</dbReference>
<dbReference type="Gene3D" id="3.30.160.60">
    <property type="entry name" value="Classic Zinc Finger"/>
    <property type="match status" value="7"/>
</dbReference>
<feature type="domain" description="C2H2-type" evidence="13">
    <location>
        <begin position="349"/>
        <end position="375"/>
    </location>
</feature>
<dbReference type="GO" id="GO:0008270">
    <property type="term" value="F:zinc ion binding"/>
    <property type="evidence" value="ECO:0007669"/>
    <property type="project" value="UniProtKB-KW"/>
</dbReference>
<dbReference type="InterPro" id="IPR013087">
    <property type="entry name" value="Znf_C2H2_type"/>
</dbReference>
<evidence type="ECO:0000259" key="13">
    <source>
        <dbReference type="PROSITE" id="PS50157"/>
    </source>
</evidence>
<dbReference type="InterPro" id="IPR050717">
    <property type="entry name" value="C2H2-ZF_Transcription_Reg"/>
</dbReference>
<protein>
    <submittedName>
        <fullName evidence="15">Zinc finger protein 391-like</fullName>
    </submittedName>
</protein>
<keyword evidence="6" id="KW-0862">Zinc</keyword>
<dbReference type="GO" id="GO:0000981">
    <property type="term" value="F:DNA-binding transcription factor activity, RNA polymerase II-specific"/>
    <property type="evidence" value="ECO:0007669"/>
    <property type="project" value="TreeGrafter"/>
</dbReference>